<evidence type="ECO:0000313" key="15">
    <source>
        <dbReference type="EMBL" id="KAJ5072573.1"/>
    </source>
</evidence>
<evidence type="ECO:0000256" key="9">
    <source>
        <dbReference type="ARBA" id="ARBA00023125"/>
    </source>
</evidence>
<evidence type="ECO:0000256" key="11">
    <source>
        <dbReference type="ARBA" id="ARBA00023242"/>
    </source>
</evidence>
<feature type="domain" description="MCM C-terminal AAA(+) ATPase" evidence="14">
    <location>
        <begin position="302"/>
        <end position="359"/>
    </location>
</feature>
<comment type="similarity">
    <text evidence="2 13">Belongs to the MCM family.</text>
</comment>
<protein>
    <recommendedName>
        <fullName evidence="3">DNA helicase</fullName>
        <ecNumber evidence="3">3.6.4.12</ecNumber>
    </recommendedName>
</protein>
<dbReference type="InterPro" id="IPR018525">
    <property type="entry name" value="MCM_CS"/>
</dbReference>
<dbReference type="SUPFAM" id="SSF50249">
    <property type="entry name" value="Nucleic acid-binding proteins"/>
    <property type="match status" value="1"/>
</dbReference>
<evidence type="ECO:0000256" key="1">
    <source>
        <dbReference type="ARBA" id="ARBA00004123"/>
    </source>
</evidence>
<dbReference type="Gene3D" id="3.40.50.300">
    <property type="entry name" value="P-loop containing nucleotide triphosphate hydrolases"/>
    <property type="match status" value="2"/>
</dbReference>
<dbReference type="Gene3D" id="3.30.1640.10">
    <property type="entry name" value="mini-chromosome maintenance (MCM) complex, chain A, domain 1"/>
    <property type="match status" value="1"/>
</dbReference>
<dbReference type="InterPro" id="IPR001208">
    <property type="entry name" value="MCM_dom"/>
</dbReference>
<dbReference type="Pfam" id="PF17855">
    <property type="entry name" value="MCM_lid"/>
    <property type="match status" value="1"/>
</dbReference>
<dbReference type="Pfam" id="PF00493">
    <property type="entry name" value="MCM"/>
    <property type="match status" value="2"/>
</dbReference>
<dbReference type="PANTHER" id="PTHR11630:SF48">
    <property type="entry name" value="DNA HELICASE MCM9"/>
    <property type="match status" value="1"/>
</dbReference>
<dbReference type="InterPro" id="IPR041562">
    <property type="entry name" value="MCM_lid"/>
</dbReference>
<evidence type="ECO:0000259" key="14">
    <source>
        <dbReference type="PROSITE" id="PS50051"/>
    </source>
</evidence>
<dbReference type="PANTHER" id="PTHR11630">
    <property type="entry name" value="DNA REPLICATION LICENSING FACTOR MCM FAMILY MEMBER"/>
    <property type="match status" value="1"/>
</dbReference>
<dbReference type="Gene3D" id="2.170.16.10">
    <property type="entry name" value="Hedgehog/Intein (Hint) domain"/>
    <property type="match status" value="2"/>
</dbReference>
<name>A0A9Q0LGZ3_ANAIG</name>
<dbReference type="InterPro" id="IPR027434">
    <property type="entry name" value="Homing_endonucl"/>
</dbReference>
<dbReference type="SUPFAM" id="SSF55608">
    <property type="entry name" value="Homing endonucleases"/>
    <property type="match status" value="1"/>
</dbReference>
<comment type="caution">
    <text evidence="15">The sequence shown here is derived from an EMBL/GenBank/DDBJ whole genome shotgun (WGS) entry which is preliminary data.</text>
</comment>
<dbReference type="PROSITE" id="PS00847">
    <property type="entry name" value="MCM_1"/>
    <property type="match status" value="1"/>
</dbReference>
<keyword evidence="6" id="KW-0378">Hydrolase</keyword>
<evidence type="ECO:0000256" key="6">
    <source>
        <dbReference type="ARBA" id="ARBA00022801"/>
    </source>
</evidence>
<dbReference type="AlphaFoldDB" id="A0A9Q0LGZ3"/>
<dbReference type="GO" id="GO:0017116">
    <property type="term" value="F:single-stranded DNA helicase activity"/>
    <property type="evidence" value="ECO:0007669"/>
    <property type="project" value="TreeGrafter"/>
</dbReference>
<keyword evidence="10" id="KW-0234">DNA repair</keyword>
<dbReference type="Gene3D" id="2.20.28.10">
    <property type="match status" value="1"/>
</dbReference>
<reference evidence="15" key="1">
    <citation type="submission" date="2022-10" db="EMBL/GenBank/DDBJ databases">
        <title>Novel sulphate-reducing endosymbionts in the free-living metamonad Anaeramoeba.</title>
        <authorList>
            <person name="Jerlstrom-Hultqvist J."/>
            <person name="Cepicka I."/>
            <person name="Gallot-Lavallee L."/>
            <person name="Salas-Leiva D."/>
            <person name="Curtis B.A."/>
            <person name="Zahonova K."/>
            <person name="Pipaliya S."/>
            <person name="Dacks J."/>
            <person name="Roger A.J."/>
        </authorList>
    </citation>
    <scope>NUCLEOTIDE SEQUENCE</scope>
    <source>
        <strain evidence="15">BMAN</strain>
    </source>
</reference>
<dbReference type="OrthoDB" id="271325at2759"/>
<dbReference type="SUPFAM" id="SSF51294">
    <property type="entry name" value="Hedgehog/intein (Hint) domain"/>
    <property type="match status" value="1"/>
</dbReference>
<dbReference type="Proteomes" id="UP001149090">
    <property type="component" value="Unassembled WGS sequence"/>
</dbReference>
<gene>
    <name evidence="15" type="ORF">M0811_01588</name>
</gene>
<keyword evidence="4 13" id="KW-0547">Nucleotide-binding</keyword>
<dbReference type="OMA" id="RRGECHM"/>
<proteinExistence type="inferred from homology"/>
<evidence type="ECO:0000256" key="7">
    <source>
        <dbReference type="ARBA" id="ARBA00022806"/>
    </source>
</evidence>
<dbReference type="GO" id="GO:0000724">
    <property type="term" value="P:double-strand break repair via homologous recombination"/>
    <property type="evidence" value="ECO:0007669"/>
    <property type="project" value="TreeGrafter"/>
</dbReference>
<dbReference type="InterPro" id="IPR058768">
    <property type="entry name" value="MCM9_N"/>
</dbReference>
<comment type="subcellular location">
    <subcellularLocation>
        <location evidence="1">Nucleus</location>
    </subcellularLocation>
</comment>
<dbReference type="InterPro" id="IPR036844">
    <property type="entry name" value="Hint_dom_sf"/>
</dbReference>
<dbReference type="GO" id="GO:0003697">
    <property type="term" value="F:single-stranded DNA binding"/>
    <property type="evidence" value="ECO:0007669"/>
    <property type="project" value="TreeGrafter"/>
</dbReference>
<evidence type="ECO:0000256" key="5">
    <source>
        <dbReference type="ARBA" id="ARBA00022763"/>
    </source>
</evidence>
<dbReference type="InterPro" id="IPR031327">
    <property type="entry name" value="MCM"/>
</dbReference>
<evidence type="ECO:0000256" key="2">
    <source>
        <dbReference type="ARBA" id="ARBA00008010"/>
    </source>
</evidence>
<dbReference type="InterPro" id="IPR033762">
    <property type="entry name" value="MCM_OB"/>
</dbReference>
<keyword evidence="7 15" id="KW-0347">Helicase</keyword>
<evidence type="ECO:0000256" key="12">
    <source>
        <dbReference type="ARBA" id="ARBA00047995"/>
    </source>
</evidence>
<dbReference type="Pfam" id="PF26066">
    <property type="entry name" value="MCM9_N"/>
    <property type="match status" value="1"/>
</dbReference>
<feature type="domain" description="MCM C-terminal AAA(+) ATPase" evidence="14">
    <location>
        <begin position="633"/>
        <end position="783"/>
    </location>
</feature>
<dbReference type="GO" id="GO:0005634">
    <property type="term" value="C:nucleus"/>
    <property type="evidence" value="ECO:0007669"/>
    <property type="project" value="UniProtKB-SubCell"/>
</dbReference>
<dbReference type="EMBL" id="JAPDFW010000081">
    <property type="protein sequence ID" value="KAJ5072573.1"/>
    <property type="molecule type" value="Genomic_DNA"/>
</dbReference>
<keyword evidence="11" id="KW-0539">Nucleus</keyword>
<evidence type="ECO:0000256" key="10">
    <source>
        <dbReference type="ARBA" id="ARBA00023204"/>
    </source>
</evidence>
<dbReference type="GO" id="GO:0005524">
    <property type="term" value="F:ATP binding"/>
    <property type="evidence" value="ECO:0007669"/>
    <property type="project" value="UniProtKB-KW"/>
</dbReference>
<dbReference type="InterPro" id="IPR012340">
    <property type="entry name" value="NA-bd_OB-fold"/>
</dbReference>
<evidence type="ECO:0000256" key="4">
    <source>
        <dbReference type="ARBA" id="ARBA00022741"/>
    </source>
</evidence>
<evidence type="ECO:0000256" key="13">
    <source>
        <dbReference type="RuleBase" id="RU004070"/>
    </source>
</evidence>
<dbReference type="PROSITE" id="PS50051">
    <property type="entry name" value="MCM_2"/>
    <property type="match status" value="2"/>
</dbReference>
<dbReference type="PRINTS" id="PR01657">
    <property type="entry name" value="MCMFAMILY"/>
</dbReference>
<dbReference type="GO" id="GO:0016787">
    <property type="term" value="F:hydrolase activity"/>
    <property type="evidence" value="ECO:0007669"/>
    <property type="project" value="UniProtKB-KW"/>
</dbReference>
<dbReference type="EC" id="3.6.4.12" evidence="3"/>
<evidence type="ECO:0000313" key="16">
    <source>
        <dbReference type="Proteomes" id="UP001149090"/>
    </source>
</evidence>
<dbReference type="GO" id="GO:0042555">
    <property type="term" value="C:MCM complex"/>
    <property type="evidence" value="ECO:0007669"/>
    <property type="project" value="TreeGrafter"/>
</dbReference>
<keyword evidence="16" id="KW-1185">Reference proteome</keyword>
<sequence>MNYHYHFNPDKIIKYSQIFLQFLQQCCDVTISELLFNEGSPTEHYPLEVNFLELANFSPKLAGLLITHSSKMIPIFDECIISAQEQMKTEFPIKRNCHVRIGNLPLTQEITKNALPKSSDIGSFMCFEGTVIRVSAVKMLESEKTFECAKCKHRFQLTADITRYNLMEPPKTCPSNRRKPCRSRTFEEVSDSHTLCKDYQEIKIQEHFGKLEVGAVPRSMIVILEDDLADMCKAGDDIFVTGLVLARWRTLIPKSKCDLEIVIRANHVHINNPQLSSLDLSEEIKTQFHEFWESYLPNPLAGRNLILSSMCPQVYGLSIVKLALGMVLVGGVSRFNAETGHKVRGEPHLLIVGDPGTGKCFAKNTQILMFNGKNKMIQYIKPGDLLMGDDSQPRIVNSISKGFGILYRILLNDYSSFVVNGNHILCLQQKNNKNIIEMTVKKFLSLPKKDQNLYFMYKVPIKFPKKEIGQIPAYCFGFSLAKQKKYFGIDSRYKFNCSQIQEQFLQGVIDSIGIHISKLNQKFTIISHKNKSFIDDIQFICNCLGISSEKFQIPFYLIQNPSKNSYFLKIDTQILSSKIDYKQRKLTRNLIKRKGNQNSRLFSFEIYSESYGNYYGVDVDSNKRFLLSNFIVTHNSQILKYASKLSARSVLTTGIGSTSAGLTVTAVKESGGEWSLEAGALVLADGGVCCIDEFDCIREHDRGTIHESMEQQTLSVAKAGMVCKLNTRTTVIAAANPKGKYDPTQSLSVNLAMASPLLSRFDIVLLLMDNENPDWDRRIASFILTERDNYTRNITGNQHSTPTKQIKSQNLTENLWNFSLIQSYISYIKDQFQPRFLKHSKEVLKRYYHRQRNSDTRNAARTTLRLLESLIRLAQAHSRLMFRDYITLQDAIMAVIVVDSSTTTSSLLGFESALHSTFPDDPENDYFEQKKIVLTKLGLENYMDIHNEVLPGQKAMDEQSEDDFSDFENDQEDFDEIDRVDLISHHSQLENANQINGLNDYNDQDEKALL</sequence>
<keyword evidence="5" id="KW-0227">DNA damage</keyword>
<keyword evidence="8 13" id="KW-0067">ATP-binding</keyword>
<accession>A0A9Q0LGZ3</accession>
<dbReference type="GO" id="GO:0006260">
    <property type="term" value="P:DNA replication"/>
    <property type="evidence" value="ECO:0007669"/>
    <property type="project" value="InterPro"/>
</dbReference>
<evidence type="ECO:0000256" key="3">
    <source>
        <dbReference type="ARBA" id="ARBA00012551"/>
    </source>
</evidence>
<organism evidence="15 16">
    <name type="scientific">Anaeramoeba ignava</name>
    <name type="common">Anaerobic marine amoeba</name>
    <dbReference type="NCBI Taxonomy" id="1746090"/>
    <lineage>
        <taxon>Eukaryota</taxon>
        <taxon>Metamonada</taxon>
        <taxon>Anaeramoebidae</taxon>
        <taxon>Anaeramoeba</taxon>
    </lineage>
</organism>
<evidence type="ECO:0000256" key="8">
    <source>
        <dbReference type="ARBA" id="ARBA00022840"/>
    </source>
</evidence>
<comment type="catalytic activity">
    <reaction evidence="12">
        <text>ATP + H2O = ADP + phosphate + H(+)</text>
        <dbReference type="Rhea" id="RHEA:13065"/>
        <dbReference type="ChEBI" id="CHEBI:15377"/>
        <dbReference type="ChEBI" id="CHEBI:15378"/>
        <dbReference type="ChEBI" id="CHEBI:30616"/>
        <dbReference type="ChEBI" id="CHEBI:43474"/>
        <dbReference type="ChEBI" id="CHEBI:456216"/>
        <dbReference type="EC" id="3.6.4.12"/>
    </reaction>
</comment>
<dbReference type="Gene3D" id="2.40.50.140">
    <property type="entry name" value="Nucleic acid-binding proteins"/>
    <property type="match status" value="1"/>
</dbReference>
<dbReference type="SUPFAM" id="SSF52540">
    <property type="entry name" value="P-loop containing nucleoside triphosphate hydrolases"/>
    <property type="match status" value="1"/>
</dbReference>
<dbReference type="InterPro" id="IPR027417">
    <property type="entry name" value="P-loop_NTPase"/>
</dbReference>
<dbReference type="SMART" id="SM00350">
    <property type="entry name" value="MCM"/>
    <property type="match status" value="1"/>
</dbReference>
<dbReference type="GO" id="GO:0030908">
    <property type="term" value="P:protein splicing"/>
    <property type="evidence" value="ECO:0007669"/>
    <property type="project" value="InterPro"/>
</dbReference>
<keyword evidence="9 13" id="KW-0238">DNA-binding</keyword>
<dbReference type="Pfam" id="PF17207">
    <property type="entry name" value="MCM_OB"/>
    <property type="match status" value="1"/>
</dbReference>